<feature type="compositionally biased region" description="Low complexity" evidence="4">
    <location>
        <begin position="413"/>
        <end position="430"/>
    </location>
</feature>
<organism evidence="5 6">
    <name type="scientific">Petromyzon marinus</name>
    <name type="common">Sea lamprey</name>
    <dbReference type="NCBI Taxonomy" id="7757"/>
    <lineage>
        <taxon>Eukaryota</taxon>
        <taxon>Metazoa</taxon>
        <taxon>Chordata</taxon>
        <taxon>Craniata</taxon>
        <taxon>Vertebrata</taxon>
        <taxon>Cyclostomata</taxon>
        <taxon>Hyperoartia</taxon>
        <taxon>Petromyzontiformes</taxon>
        <taxon>Petromyzontidae</taxon>
        <taxon>Petromyzon</taxon>
    </lineage>
</organism>
<dbReference type="GO" id="GO:0005634">
    <property type="term" value="C:nucleus"/>
    <property type="evidence" value="ECO:0007669"/>
    <property type="project" value="TreeGrafter"/>
</dbReference>
<proteinExistence type="predicted"/>
<evidence type="ECO:0000313" key="5">
    <source>
        <dbReference type="Proteomes" id="UP001318040"/>
    </source>
</evidence>
<dbReference type="PANTHER" id="PTHR13601:SF2">
    <property type="entry name" value="GAMETOGENETIN-BINDING PROTEIN 2"/>
    <property type="match status" value="1"/>
</dbReference>
<feature type="compositionally biased region" description="Low complexity" evidence="4">
    <location>
        <begin position="1149"/>
        <end position="1170"/>
    </location>
</feature>
<feature type="compositionally biased region" description="Basic residues" evidence="4">
    <location>
        <begin position="371"/>
        <end position="384"/>
    </location>
</feature>
<feature type="region of interest" description="Disordered" evidence="4">
    <location>
        <begin position="576"/>
        <end position="610"/>
    </location>
</feature>
<feature type="compositionally biased region" description="Low complexity" evidence="4">
    <location>
        <begin position="1064"/>
        <end position="1077"/>
    </location>
</feature>
<feature type="region of interest" description="Disordered" evidence="4">
    <location>
        <begin position="477"/>
        <end position="508"/>
    </location>
</feature>
<evidence type="ECO:0000256" key="4">
    <source>
        <dbReference type="SAM" id="MobiDB-lite"/>
    </source>
</evidence>
<protein>
    <recommendedName>
        <fullName evidence="2">Gametogenetin-binding protein 2</fullName>
    </recommendedName>
    <alternativeName>
        <fullName evidence="3">Protein ZNF403</fullName>
    </alternativeName>
</protein>
<feature type="compositionally biased region" description="Low complexity" evidence="4">
    <location>
        <begin position="1117"/>
        <end position="1129"/>
    </location>
</feature>
<reference evidence="6" key="1">
    <citation type="submission" date="2025-08" db="UniProtKB">
        <authorList>
            <consortium name="RefSeq"/>
        </authorList>
    </citation>
    <scope>IDENTIFICATION</scope>
    <source>
        <tissue evidence="6">Sperm</tissue>
    </source>
</reference>
<evidence type="ECO:0000256" key="3">
    <source>
        <dbReference type="ARBA" id="ARBA00031743"/>
    </source>
</evidence>
<dbReference type="CTD" id="79893"/>
<evidence type="ECO:0000256" key="1">
    <source>
        <dbReference type="ARBA" id="ARBA00003056"/>
    </source>
</evidence>
<keyword evidence="5" id="KW-1185">Reference proteome</keyword>
<gene>
    <name evidence="6" type="primary">GGNBP2</name>
</gene>
<feature type="compositionally biased region" description="Polar residues" evidence="4">
    <location>
        <begin position="868"/>
        <end position="880"/>
    </location>
</feature>
<dbReference type="KEGG" id="pmrn:116950169"/>
<feature type="region of interest" description="Disordered" evidence="4">
    <location>
        <begin position="850"/>
        <end position="884"/>
    </location>
</feature>
<evidence type="ECO:0000256" key="2">
    <source>
        <dbReference type="ARBA" id="ARBA00019230"/>
    </source>
</evidence>
<dbReference type="RefSeq" id="XP_032823605.1">
    <property type="nucleotide sequence ID" value="XM_032967714.1"/>
</dbReference>
<dbReference type="PANTHER" id="PTHR13601">
    <property type="entry name" value="GAMETOGENETIN-BINDING PROTEIN 2"/>
    <property type="match status" value="1"/>
</dbReference>
<name>A0AAJ7TV66_PETMA</name>
<feature type="compositionally biased region" description="Low complexity" evidence="4">
    <location>
        <begin position="485"/>
        <end position="495"/>
    </location>
</feature>
<feature type="compositionally biased region" description="Basic and acidic residues" evidence="4">
    <location>
        <begin position="1100"/>
        <end position="1111"/>
    </location>
</feature>
<evidence type="ECO:0000313" key="6">
    <source>
        <dbReference type="RefSeq" id="XP_032823605.1"/>
    </source>
</evidence>
<sequence>MARLVAVCRNGEDGFPFKKRQIPLAIDDTLTLVMEFPDTLLNAEGGQVNSAQLKQFTQHYEMLSGQELVCAVRVPPRELVGCLPEQVACVGCRGSVERLFSALLESGTPALEPLLLESSGELVVCHSYLADARKLYCLFYLHGAKLNDILDSIPKSKKNRRCPFHSLDTHKAKPLGGSWTDVWDRMSQDCRDEVVLIDSDCLLETLETHLRKHRFCGECKTKVLRAYAILTGEVDGSKEKGYCAGLYEGLRSCPHERHVHVSCDTTFISHLLGRAVSELAGGRRERHAKTLDSAQEEVVTCLAIHLYERLHRIWQRLRAEEQTWQLLFHLGVDALRKSFEVAVERKQGVSRIDMLCEELWEEERARELRQEKKRQKRRNRRKNKFGLDGADASTDLAEPVQEDADGSDDGDGMSDAIPALPAASTSPAPLASEVGDGACMCLFATDGPQATNGHVLADHRSTEATLQGTFKVNGSSDCGYSSSAEGSEPGSQDGSEGSGQGDAADPRKDFAGWLKSQGMSGRIAAAIDKELGISNYDILLACSEDAEVKADLLKAAKEKMPFAFYAVLRRVVEKISPTPSQSPPPQSSPQQQQQPLSGAGRSPVLCSSVPAAPSSSSSAVQGKGSLFFPPPSLGPALGPALGLFSASKVPVVGGATFPLPRVAAAAQASASGAGKPVDGALKTLGFSSLLQSAQKLRELEKVLLDATQPKAGGDAGGGAGASAGNGVRQDKSIAELLQSALNLSELADGREARATVSTDAAGFTSLKQNKELTELIESAKRLSNMYISEAGKEKAEAAKGARHQDGSVSASSGLASVLSEAPKSGKAAVNGLKPDQRLANLVQAVQKSSAAFGGGQDGGKERKGATADSRTPLMQHSAASETGCRVDGGGGVEKAPAGCCPECTAKSALPLAAETLPDGGKKKKKKKKNQGQQADEPDDVGAATVCAQLKLGVCVRCDGCGAVGHRPPDKGIPLLAAAIAQQPELKKAQAAQTEIKQPAQKQADAKQGAKKQVEAKQQPLAKQPDAKHKQPDAKQPAQRQPEAKQPGQRPPDGKQPAQKQPDGKQAAQKQQEVKQPPQKQPDGKQPAQKHLDGKQPAQKQEIKQPAHKQPDVKQGSQKQQDAKQPLQKQQDGKQAAVQKSNGVQKANDQRVAQQGTRAQQQKVQQQQLKKGGQKRGGKQPTGGEEKQDPARSLADMLRDAADDADDVTKRCPSSPPVQRRTWEEDDSDDCFPDAESFISPDEIRSFKASHRAFYVQRDQYRQQLQERFNQYCNAHNGPCDQRCCNGKWLATAGVK</sequence>
<dbReference type="InterPro" id="IPR026073">
    <property type="entry name" value="GGNBP2"/>
</dbReference>
<feature type="compositionally biased region" description="Polar residues" evidence="4">
    <location>
        <begin position="1137"/>
        <end position="1146"/>
    </location>
</feature>
<feature type="compositionally biased region" description="Acidic residues" evidence="4">
    <location>
        <begin position="400"/>
        <end position="412"/>
    </location>
</feature>
<feature type="region of interest" description="Disordered" evidence="4">
    <location>
        <begin position="914"/>
        <end position="938"/>
    </location>
</feature>
<feature type="region of interest" description="Disordered" evidence="4">
    <location>
        <begin position="989"/>
        <end position="1229"/>
    </location>
</feature>
<dbReference type="Proteomes" id="UP001318040">
    <property type="component" value="Chromosome 38"/>
</dbReference>
<feature type="compositionally biased region" description="Basic and acidic residues" evidence="4">
    <location>
        <begin position="1196"/>
        <end position="1209"/>
    </location>
</feature>
<feature type="region of interest" description="Disordered" evidence="4">
    <location>
        <begin position="369"/>
        <end position="430"/>
    </location>
</feature>
<accession>A0AAJ7TV66</accession>
<comment type="function">
    <text evidence="1">May be involved in spermatogenesis.</text>
</comment>
<feature type="compositionally biased region" description="Low complexity" evidence="4">
    <location>
        <begin position="996"/>
        <end position="1006"/>
    </location>
</feature>
<dbReference type="GO" id="GO:0005737">
    <property type="term" value="C:cytoplasm"/>
    <property type="evidence" value="ECO:0007669"/>
    <property type="project" value="TreeGrafter"/>
</dbReference>